<dbReference type="GeneID" id="60658480"/>
<feature type="transmembrane region" description="Helical" evidence="1">
    <location>
        <begin position="119"/>
        <end position="149"/>
    </location>
</feature>
<feature type="transmembrane region" description="Helical" evidence="1">
    <location>
        <begin position="6"/>
        <end position="21"/>
    </location>
</feature>
<feature type="transmembrane region" description="Helical" evidence="1">
    <location>
        <begin position="240"/>
        <end position="258"/>
    </location>
</feature>
<feature type="transmembrane region" description="Helical" evidence="1">
    <location>
        <begin position="319"/>
        <end position="337"/>
    </location>
</feature>
<dbReference type="Pfam" id="PF14897">
    <property type="entry name" value="EpsG"/>
    <property type="match status" value="1"/>
</dbReference>
<sequence length="347" mass="41626">MSIYLLIFIFIYFFLTSIIFNKKPKVIFILSGVILILCATFRSSYINMDTDTYINYYNTVPSFKYLFQYNNYYFEKGYVFLNMLISSLGLNYRFFLLIIATISLSFVLVTIYRYATYPFLILFIYFTNFYFLNELLIMRTGIAFSIIFFALKYLKDNKKKYILFVIIASLFHRIALIALLPIIFMKLNIIGKKKFILISIIAAFFLGRIEIITFIINNFKSVLPLKILYYFINYEYTESSYRRLFLFLPIFLYFLKNFNKYKNNNLFEESMIFFYISIVTKLLFIKHEALDRISHLFLMGILFLPDIYLKSLKNKENRFFLKIGITVFFGLLLMWYLRGDNVITIIL</sequence>
<evidence type="ECO:0008006" key="4">
    <source>
        <dbReference type="Google" id="ProtNLM"/>
    </source>
</evidence>
<feature type="transmembrane region" description="Helical" evidence="1">
    <location>
        <begin position="92"/>
        <end position="112"/>
    </location>
</feature>
<evidence type="ECO:0000313" key="2">
    <source>
        <dbReference type="EMBL" id="ALQ34854.1"/>
    </source>
</evidence>
<organism evidence="2 3">
    <name type="scientific">Fusobacterium hwasookii ChDC F206</name>
    <dbReference type="NCBI Taxonomy" id="1307443"/>
    <lineage>
        <taxon>Bacteria</taxon>
        <taxon>Fusobacteriati</taxon>
        <taxon>Fusobacteriota</taxon>
        <taxon>Fusobacteriia</taxon>
        <taxon>Fusobacteriales</taxon>
        <taxon>Fusobacteriaceae</taxon>
        <taxon>Fusobacterium</taxon>
    </lineage>
</organism>
<name>A0AAC8WIS6_9FUSO</name>
<gene>
    <name evidence="2" type="ORF">RN92_02615</name>
</gene>
<evidence type="ECO:0000256" key="1">
    <source>
        <dbReference type="SAM" id="Phobius"/>
    </source>
</evidence>
<proteinExistence type="predicted"/>
<keyword evidence="1" id="KW-0472">Membrane</keyword>
<feature type="transmembrane region" description="Helical" evidence="1">
    <location>
        <begin position="293"/>
        <end position="312"/>
    </location>
</feature>
<dbReference type="Proteomes" id="UP000068516">
    <property type="component" value="Chromosome"/>
</dbReference>
<evidence type="ECO:0000313" key="3">
    <source>
        <dbReference type="Proteomes" id="UP000068516"/>
    </source>
</evidence>
<protein>
    <recommendedName>
        <fullName evidence="4">EpsG family protein</fullName>
    </recommendedName>
</protein>
<feature type="transmembrane region" description="Helical" evidence="1">
    <location>
        <begin position="195"/>
        <end position="216"/>
    </location>
</feature>
<feature type="transmembrane region" description="Helical" evidence="1">
    <location>
        <begin position="26"/>
        <end position="46"/>
    </location>
</feature>
<keyword evidence="1" id="KW-1133">Transmembrane helix</keyword>
<dbReference type="AlphaFoldDB" id="A0AAC8WIS6"/>
<accession>A0AAC8WIS6</accession>
<feature type="transmembrane region" description="Helical" evidence="1">
    <location>
        <begin position="270"/>
        <end position="287"/>
    </location>
</feature>
<feature type="transmembrane region" description="Helical" evidence="1">
    <location>
        <begin position="161"/>
        <end position="183"/>
    </location>
</feature>
<dbReference type="InterPro" id="IPR049458">
    <property type="entry name" value="EpsG-like"/>
</dbReference>
<reference evidence="2 3" key="1">
    <citation type="submission" date="2015-11" db="EMBL/GenBank/DDBJ databases">
        <authorList>
            <person name="Kook J.-K."/>
            <person name="Park S.-N."/>
            <person name="Lim Y.K."/>
            <person name="Jo E."/>
        </authorList>
    </citation>
    <scope>NUCLEOTIDE SEQUENCE [LARGE SCALE GENOMIC DNA]</scope>
    <source>
        <strain evidence="2 3">ChDC F206</strain>
    </source>
</reference>
<dbReference type="RefSeq" id="WP_029492393.1">
    <property type="nucleotide sequence ID" value="NZ_ATKH01000080.1"/>
</dbReference>
<keyword evidence="1" id="KW-0812">Transmembrane</keyword>
<dbReference type="EMBL" id="CP013336">
    <property type="protein sequence ID" value="ALQ34854.1"/>
    <property type="molecule type" value="Genomic_DNA"/>
</dbReference>